<dbReference type="SUPFAM" id="SSF53474">
    <property type="entry name" value="alpha/beta-Hydrolases"/>
    <property type="match status" value="1"/>
</dbReference>
<reference evidence="3" key="1">
    <citation type="submission" date="2022-02" db="EMBL/GenBank/DDBJ databases">
        <authorList>
            <person name="Henning P.M."/>
            <person name="McCubbin A.G."/>
            <person name="Shore J.S."/>
        </authorList>
    </citation>
    <scope>NUCLEOTIDE SEQUENCE</scope>
    <source>
        <strain evidence="3">F60SS</strain>
        <tissue evidence="3">Leaves</tissue>
    </source>
</reference>
<keyword evidence="1" id="KW-0378">Hydrolase</keyword>
<comment type="caution">
    <text evidence="3">The sequence shown here is derived from an EMBL/GenBank/DDBJ whole genome shotgun (WGS) entry which is preliminary data.</text>
</comment>
<dbReference type="InterPro" id="IPR029058">
    <property type="entry name" value="AB_hydrolase_fold"/>
</dbReference>
<accession>A0A9Q0GGE5</accession>
<evidence type="ECO:0000313" key="3">
    <source>
        <dbReference type="EMBL" id="KAJ4849296.1"/>
    </source>
</evidence>
<dbReference type="GO" id="GO:0016787">
    <property type="term" value="F:hydrolase activity"/>
    <property type="evidence" value="ECO:0007669"/>
    <property type="project" value="UniProtKB-KW"/>
</dbReference>
<comment type="similarity">
    <text evidence="2">Belongs to the AB hydrolase superfamily. Epoxide hydrolase family.</text>
</comment>
<keyword evidence="4" id="KW-1185">Reference proteome</keyword>
<gene>
    <name evidence="3" type="ORF">Tsubulata_021568</name>
</gene>
<sequence>MAWHFCLFRPDRVKALVNTSVPFLARNPAVKGVHMFRTVYGDDFYFCRFQEPGEAEGYLAQVDTARVMKKFLISAFAGPTYITKEKGINTIPDPPSLPSWLTEEDINYYASNFKKTGFTGGLNYYRAFDITWELTAPWTGSPVLVPTKFIMGDQDITLSLPGMEEYVKGEGFKVHHFIQQEKPEEVSKHIYDFIKKF</sequence>
<name>A0A9Q0GGE5_9ROSI</name>
<dbReference type="PRINTS" id="PR00412">
    <property type="entry name" value="EPOXHYDRLASE"/>
</dbReference>
<reference evidence="3" key="2">
    <citation type="journal article" date="2023" name="Plants (Basel)">
        <title>Annotation of the Turnera subulata (Passifloraceae) Draft Genome Reveals the S-Locus Evolved after the Divergence of Turneroideae from Passifloroideae in a Stepwise Manner.</title>
        <authorList>
            <person name="Henning P.M."/>
            <person name="Roalson E.H."/>
            <person name="Mir W."/>
            <person name="McCubbin A.G."/>
            <person name="Shore J.S."/>
        </authorList>
    </citation>
    <scope>NUCLEOTIDE SEQUENCE</scope>
    <source>
        <strain evidence="3">F60SS</strain>
    </source>
</reference>
<dbReference type="AlphaFoldDB" id="A0A9Q0GGE5"/>
<protein>
    <recommendedName>
        <fullName evidence="5">AB hydrolase-1 domain-containing protein</fullName>
    </recommendedName>
</protein>
<proteinExistence type="inferred from homology"/>
<dbReference type="Proteomes" id="UP001141552">
    <property type="component" value="Unassembled WGS sequence"/>
</dbReference>
<dbReference type="Gene3D" id="3.40.50.1820">
    <property type="entry name" value="alpha/beta hydrolase"/>
    <property type="match status" value="1"/>
</dbReference>
<organism evidence="3 4">
    <name type="scientific">Turnera subulata</name>
    <dbReference type="NCBI Taxonomy" id="218843"/>
    <lineage>
        <taxon>Eukaryota</taxon>
        <taxon>Viridiplantae</taxon>
        <taxon>Streptophyta</taxon>
        <taxon>Embryophyta</taxon>
        <taxon>Tracheophyta</taxon>
        <taxon>Spermatophyta</taxon>
        <taxon>Magnoliopsida</taxon>
        <taxon>eudicotyledons</taxon>
        <taxon>Gunneridae</taxon>
        <taxon>Pentapetalae</taxon>
        <taxon>rosids</taxon>
        <taxon>fabids</taxon>
        <taxon>Malpighiales</taxon>
        <taxon>Passifloraceae</taxon>
        <taxon>Turnera</taxon>
    </lineage>
</organism>
<dbReference type="OrthoDB" id="7130006at2759"/>
<evidence type="ECO:0000256" key="2">
    <source>
        <dbReference type="ARBA" id="ARBA00038334"/>
    </source>
</evidence>
<evidence type="ECO:0000313" key="4">
    <source>
        <dbReference type="Proteomes" id="UP001141552"/>
    </source>
</evidence>
<dbReference type="InterPro" id="IPR000639">
    <property type="entry name" value="Epox_hydrolase-like"/>
</dbReference>
<dbReference type="PANTHER" id="PTHR43329">
    <property type="entry name" value="EPOXIDE HYDROLASE"/>
    <property type="match status" value="1"/>
</dbReference>
<evidence type="ECO:0000256" key="1">
    <source>
        <dbReference type="ARBA" id="ARBA00022801"/>
    </source>
</evidence>
<evidence type="ECO:0008006" key="5">
    <source>
        <dbReference type="Google" id="ProtNLM"/>
    </source>
</evidence>
<dbReference type="EMBL" id="JAKUCV010000655">
    <property type="protein sequence ID" value="KAJ4849296.1"/>
    <property type="molecule type" value="Genomic_DNA"/>
</dbReference>